<dbReference type="SUPFAM" id="SSF48371">
    <property type="entry name" value="ARM repeat"/>
    <property type="match status" value="1"/>
</dbReference>
<dbReference type="Pfam" id="PF13838">
    <property type="entry name" value="Clathrin_H_link"/>
    <property type="match status" value="1"/>
</dbReference>
<keyword evidence="2" id="KW-1185">Reference proteome</keyword>
<gene>
    <name evidence="1" type="ORF">V6N12_051444</name>
</gene>
<dbReference type="Proteomes" id="UP001472677">
    <property type="component" value="Unassembled WGS sequence"/>
</dbReference>
<dbReference type="PANTHER" id="PTHR10292:SF1">
    <property type="entry name" value="CLATHRIN HEAVY CHAIN"/>
    <property type="match status" value="1"/>
</dbReference>
<evidence type="ECO:0000313" key="1">
    <source>
        <dbReference type="EMBL" id="KAK8601615.1"/>
    </source>
</evidence>
<dbReference type="SUPFAM" id="SSF56059">
    <property type="entry name" value="Glutathione synthetase ATP-binding domain-like"/>
    <property type="match status" value="1"/>
</dbReference>
<dbReference type="PANTHER" id="PTHR10292">
    <property type="entry name" value="CLATHRIN HEAVY CHAIN RELATED"/>
    <property type="match status" value="1"/>
</dbReference>
<organism evidence="1 2">
    <name type="scientific">Hibiscus sabdariffa</name>
    <name type="common">roselle</name>
    <dbReference type="NCBI Taxonomy" id="183260"/>
    <lineage>
        <taxon>Eukaryota</taxon>
        <taxon>Viridiplantae</taxon>
        <taxon>Streptophyta</taxon>
        <taxon>Embryophyta</taxon>
        <taxon>Tracheophyta</taxon>
        <taxon>Spermatophyta</taxon>
        <taxon>Magnoliopsida</taxon>
        <taxon>eudicotyledons</taxon>
        <taxon>Gunneridae</taxon>
        <taxon>Pentapetalae</taxon>
        <taxon>rosids</taxon>
        <taxon>malvids</taxon>
        <taxon>Malvales</taxon>
        <taxon>Malvaceae</taxon>
        <taxon>Malvoideae</taxon>
        <taxon>Hibiscus</taxon>
    </lineage>
</organism>
<proteinExistence type="predicted"/>
<dbReference type="Gene3D" id="3.30.470.20">
    <property type="entry name" value="ATP-grasp fold, B domain"/>
    <property type="match status" value="1"/>
</dbReference>
<accession>A0ABR2GFL1</accession>
<dbReference type="EMBL" id="JBBPBM010000001">
    <property type="protein sequence ID" value="KAK8601615.1"/>
    <property type="molecule type" value="Genomic_DNA"/>
</dbReference>
<dbReference type="Gene3D" id="1.25.40.30">
    <property type="match status" value="1"/>
</dbReference>
<name>A0ABR2GFL1_9ROSI</name>
<dbReference type="InterPro" id="IPR016024">
    <property type="entry name" value="ARM-type_fold"/>
</dbReference>
<dbReference type="InterPro" id="IPR012331">
    <property type="entry name" value="Clathrin_H-chain_linker"/>
</dbReference>
<protein>
    <submittedName>
        <fullName evidence="1">Uncharacterized protein</fullName>
    </submittedName>
</protein>
<sequence length="485" mass="55979">MKFMKVCYLDGGSVMRINEHITEAGGCPFTYRIARLENFQYNIDATIMPFVRENLIAQRFEKLFVKTKYKEAIKFVKANTLAKFHNVRVKAGQTPQWLQYFGMLLTRRKFNAIESLEFSRIDLNQNMKYLLEKGLVEDKFECREELQDLVQTMDDDLMLKIHIETRTTPKVIATIINRREFDFNRICRKLFPHVEYNSHADLFFLQTVLCLDPTNWIFLAAKLVIELLFVGFHRVVFVYKLKYASKGMIMALDSLLGCMTKLPFKGSMEKAICRWDKEMTWFYCSTTSLTGVVKAEDDNMKEVRNILQMRSNFRDFGSNNVNEHSSRSRFMLCIMANSKNIKIIVDASAYVDAFGADISALEVKKKRQRQYLEEVKETLVAPQKRAMKIVCNDDKFVTYLENVVDVDIKQPMLIDKYLIVAVEIDIDALVDLDFNPWGQGSSGAEGIVMSLVEERKGIKPIDVIDKPSVVVVSKDGIRNYSAGQA</sequence>
<dbReference type="Gene3D" id="3.30.1490.20">
    <property type="entry name" value="ATP-grasp fold, A domain"/>
    <property type="match status" value="1"/>
</dbReference>
<evidence type="ECO:0000313" key="2">
    <source>
        <dbReference type="Proteomes" id="UP001472677"/>
    </source>
</evidence>
<comment type="caution">
    <text evidence="1">The sequence shown here is derived from an EMBL/GenBank/DDBJ whole genome shotgun (WGS) entry which is preliminary data.</text>
</comment>
<reference evidence="1 2" key="1">
    <citation type="journal article" date="2024" name="G3 (Bethesda)">
        <title>Genome assembly of Hibiscus sabdariffa L. provides insights into metabolisms of medicinal natural products.</title>
        <authorList>
            <person name="Kim T."/>
        </authorList>
    </citation>
    <scope>NUCLEOTIDE SEQUENCE [LARGE SCALE GENOMIC DNA]</scope>
    <source>
        <strain evidence="1">TK-2024</strain>
        <tissue evidence="1">Old leaves</tissue>
    </source>
</reference>
<dbReference type="InterPro" id="IPR013815">
    <property type="entry name" value="ATP_grasp_subdomain_1"/>
</dbReference>